<dbReference type="EMBL" id="MZMV01000021">
    <property type="protein sequence ID" value="OWV07401.1"/>
    <property type="molecule type" value="Genomic_DNA"/>
</dbReference>
<reference evidence="1 2" key="1">
    <citation type="submission" date="2017-03" db="EMBL/GenBank/DDBJ databases">
        <title>Whole genome sequence of Micromonospora wenchangensis, isolated from mangrove soil.</title>
        <authorList>
            <person name="Yang H."/>
        </authorList>
    </citation>
    <scope>NUCLEOTIDE SEQUENCE [LARGE SCALE GENOMIC DNA]</scope>
    <source>
        <strain evidence="1 2">CCTCC AA 2012002</strain>
    </source>
</reference>
<sequence>MPRYRPHVAARPSWRCRVCGAAWPCSPARLALLGEYREDRTALLVYLGLLLGEAMDDLAALHDGVAPPGLTDRIVTWARSRRPDHPGTPDPADR</sequence>
<dbReference type="Proteomes" id="UP000197174">
    <property type="component" value="Unassembled WGS sequence"/>
</dbReference>
<accession>A0A246RLX9</accession>
<gene>
    <name evidence="1" type="ORF">B5D80_14690</name>
</gene>
<protein>
    <submittedName>
        <fullName evidence="1">Flavin reductase</fullName>
    </submittedName>
</protein>
<evidence type="ECO:0000313" key="1">
    <source>
        <dbReference type="EMBL" id="OWV07401.1"/>
    </source>
</evidence>
<name>A0A246RLX9_9ACTN</name>
<dbReference type="AlphaFoldDB" id="A0A246RLX9"/>
<evidence type="ECO:0000313" key="2">
    <source>
        <dbReference type="Proteomes" id="UP000197174"/>
    </source>
</evidence>
<dbReference type="OrthoDB" id="3393036at2"/>
<organism evidence="1 2">
    <name type="scientific">Micromonospora wenchangensis</name>
    <dbReference type="NCBI Taxonomy" id="1185415"/>
    <lineage>
        <taxon>Bacteria</taxon>
        <taxon>Bacillati</taxon>
        <taxon>Actinomycetota</taxon>
        <taxon>Actinomycetes</taxon>
        <taxon>Micromonosporales</taxon>
        <taxon>Micromonosporaceae</taxon>
        <taxon>Micromonospora</taxon>
    </lineage>
</organism>
<keyword evidence="2" id="KW-1185">Reference proteome</keyword>
<comment type="caution">
    <text evidence="1">The sequence shown here is derived from an EMBL/GenBank/DDBJ whole genome shotgun (WGS) entry which is preliminary data.</text>
</comment>
<proteinExistence type="predicted"/>